<dbReference type="RefSeq" id="WP_092866829.1">
    <property type="nucleotide sequence ID" value="NZ_FPCH01000002.1"/>
</dbReference>
<organism evidence="2 3">
    <name type="scientific">Hyphomicrobium facile</name>
    <dbReference type="NCBI Taxonomy" id="51670"/>
    <lineage>
        <taxon>Bacteria</taxon>
        <taxon>Pseudomonadati</taxon>
        <taxon>Pseudomonadota</taxon>
        <taxon>Alphaproteobacteria</taxon>
        <taxon>Hyphomicrobiales</taxon>
        <taxon>Hyphomicrobiaceae</taxon>
        <taxon>Hyphomicrobium</taxon>
    </lineage>
</organism>
<dbReference type="EMBL" id="FPCH01000002">
    <property type="protein sequence ID" value="SFV32388.1"/>
    <property type="molecule type" value="Genomic_DNA"/>
</dbReference>
<gene>
    <name evidence="2" type="ORF">SAMN04488557_1582</name>
</gene>
<evidence type="ECO:0008006" key="4">
    <source>
        <dbReference type="Google" id="ProtNLM"/>
    </source>
</evidence>
<dbReference type="Proteomes" id="UP000199423">
    <property type="component" value="Unassembled WGS sequence"/>
</dbReference>
<evidence type="ECO:0000313" key="3">
    <source>
        <dbReference type="Proteomes" id="UP000199423"/>
    </source>
</evidence>
<feature type="signal peptide" evidence="1">
    <location>
        <begin position="1"/>
        <end position="24"/>
    </location>
</feature>
<protein>
    <recommendedName>
        <fullName evidence="4">Peptidase inhibitor family I36</fullName>
    </recommendedName>
</protein>
<keyword evidence="3" id="KW-1185">Reference proteome</keyword>
<evidence type="ECO:0000313" key="2">
    <source>
        <dbReference type="EMBL" id="SFV32388.1"/>
    </source>
</evidence>
<name>A0A1I7NCI6_9HYPH</name>
<proteinExistence type="predicted"/>
<dbReference type="AlphaFoldDB" id="A0A1I7NCI6"/>
<reference evidence="3" key="1">
    <citation type="submission" date="2016-10" db="EMBL/GenBank/DDBJ databases">
        <authorList>
            <person name="Varghese N."/>
            <person name="Submissions S."/>
        </authorList>
    </citation>
    <scope>NUCLEOTIDE SEQUENCE [LARGE SCALE GENOMIC DNA]</scope>
    <source>
        <strain evidence="3">DSM 1565</strain>
    </source>
</reference>
<dbReference type="STRING" id="51670.SAMN04488557_1582"/>
<evidence type="ECO:0000256" key="1">
    <source>
        <dbReference type="SAM" id="SignalP"/>
    </source>
</evidence>
<accession>A0A1I7NCI6</accession>
<keyword evidence="1" id="KW-0732">Signal</keyword>
<dbReference type="OrthoDB" id="8238310at2"/>
<sequence length="85" mass="9693">MKLATTAALLGASMLAFTATTASADIVCNGDGDCWHVKERHKYSPDLHLQVHPDSWKWRESEAAHHRWREHEGHGYWRGGVWVDL</sequence>
<feature type="chain" id="PRO_5011448390" description="Peptidase inhibitor family I36" evidence="1">
    <location>
        <begin position="25"/>
        <end position="85"/>
    </location>
</feature>